<feature type="transmembrane region" description="Helical" evidence="1">
    <location>
        <begin position="12"/>
        <end position="42"/>
    </location>
</feature>
<keyword evidence="3" id="KW-1185">Reference proteome</keyword>
<dbReference type="EMBL" id="JAKMXF010000312">
    <property type="protein sequence ID" value="KAI6650265.1"/>
    <property type="molecule type" value="Genomic_DNA"/>
</dbReference>
<dbReference type="AlphaFoldDB" id="A0AAV7JMY4"/>
<sequence>MAETQVISHLLAFGIISIMLNSFLLMPLAGLNLTGAILYFVYSGLGQEVPFTLSAGAVYIAFFLFSVVFAVVTLIGSALGFMYQDHVRKIGLKMLIITNSVLFLFFGANFVVMIAGFIVGGVSNALLYIPVAVAPGICLCQCGLFGYGSFYICMICKSFDWKRDDRKPA</sequence>
<gene>
    <name evidence="2" type="ORF">LOD99_5944</name>
</gene>
<reference evidence="2 3" key="1">
    <citation type="journal article" date="2023" name="BMC Biol.">
        <title>The compact genome of the sponge Oopsacas minuta (Hexactinellida) is lacking key metazoan core genes.</title>
        <authorList>
            <person name="Santini S."/>
            <person name="Schenkelaars Q."/>
            <person name="Jourda C."/>
            <person name="Duchesne M."/>
            <person name="Belahbib H."/>
            <person name="Rocher C."/>
            <person name="Selva M."/>
            <person name="Riesgo A."/>
            <person name="Vervoort M."/>
            <person name="Leys S.P."/>
            <person name="Kodjabachian L."/>
            <person name="Le Bivic A."/>
            <person name="Borchiellini C."/>
            <person name="Claverie J.M."/>
            <person name="Renard E."/>
        </authorList>
    </citation>
    <scope>NUCLEOTIDE SEQUENCE [LARGE SCALE GENOMIC DNA]</scope>
    <source>
        <strain evidence="2">SPO-2</strain>
    </source>
</reference>
<feature type="transmembrane region" description="Helical" evidence="1">
    <location>
        <begin position="57"/>
        <end position="83"/>
    </location>
</feature>
<keyword evidence="1" id="KW-1133">Transmembrane helix</keyword>
<accession>A0AAV7JMY4</accession>
<proteinExistence type="predicted"/>
<feature type="transmembrane region" description="Helical" evidence="1">
    <location>
        <begin position="95"/>
        <end position="119"/>
    </location>
</feature>
<feature type="transmembrane region" description="Helical" evidence="1">
    <location>
        <begin position="125"/>
        <end position="153"/>
    </location>
</feature>
<dbReference type="Proteomes" id="UP001165289">
    <property type="component" value="Unassembled WGS sequence"/>
</dbReference>
<comment type="caution">
    <text evidence="2">The sequence shown here is derived from an EMBL/GenBank/DDBJ whole genome shotgun (WGS) entry which is preliminary data.</text>
</comment>
<evidence type="ECO:0000256" key="1">
    <source>
        <dbReference type="SAM" id="Phobius"/>
    </source>
</evidence>
<evidence type="ECO:0000313" key="3">
    <source>
        <dbReference type="Proteomes" id="UP001165289"/>
    </source>
</evidence>
<name>A0AAV7JMY4_9METZ</name>
<evidence type="ECO:0000313" key="2">
    <source>
        <dbReference type="EMBL" id="KAI6650265.1"/>
    </source>
</evidence>
<protein>
    <submittedName>
        <fullName evidence="2">Uncharacterized protein</fullName>
    </submittedName>
</protein>
<keyword evidence="1" id="KW-0812">Transmembrane</keyword>
<keyword evidence="1" id="KW-0472">Membrane</keyword>
<organism evidence="2 3">
    <name type="scientific">Oopsacas minuta</name>
    <dbReference type="NCBI Taxonomy" id="111878"/>
    <lineage>
        <taxon>Eukaryota</taxon>
        <taxon>Metazoa</taxon>
        <taxon>Porifera</taxon>
        <taxon>Hexactinellida</taxon>
        <taxon>Hexasterophora</taxon>
        <taxon>Lyssacinosida</taxon>
        <taxon>Leucopsacidae</taxon>
        <taxon>Oopsacas</taxon>
    </lineage>
</organism>